<evidence type="ECO:0000313" key="2">
    <source>
        <dbReference type="Proteomes" id="UP000790377"/>
    </source>
</evidence>
<accession>A0ACB7ZQT3</accession>
<keyword evidence="2" id="KW-1185">Reference proteome</keyword>
<name>A0ACB7ZQT3_9AGAM</name>
<proteinExistence type="predicted"/>
<sequence length="527" mass="58469">ARFDQPFSSWGVAQNGTLHQNATSGSGTLLSGYATFGDNLTQVNVRVGVSFISIDQARKNLNTEIPDGTSLEDTARTTRSAWAEKLDRIKLKGATKADKQTFYTGFFHTLQYPYEQSEDGQYYSGYDDAVHEGNSYTGYSNWDTYRAEWAWLILFAPERIPGMVQSMLQDYKEGGWLPMWKNIIETNIMVGTHADSLVAEAVLKGMTGFDLDTAWDAVYKDATVPPVNDTTTVYADRQENVDYEVRAGLSSVYEQKGWVADDIHSEAASRTLDYSYDDYAVSILATFLNKTSEADFFRNRSMINPFTIYNNATGFVEARNASGAWAGPTQGFTEGDKWAYTFDVVHDIPGLIQHKGGNESFVKFLDEHFYGGHNDQTNEPSHHIPYLYTLAGAASKSQYRIRQIASTDYNNSINGLAGNEDCGQMSAWYLFGALGFYPVNPVSGEYVIGSPFYDDVQINFPSSTGTENKTLEIKSHGAPSKPYIKSFAINGRKLEVPVITHDDILAGGVFDLQMSGTPQTWGSETLA</sequence>
<feature type="non-terminal residue" evidence="1">
    <location>
        <position position="1"/>
    </location>
</feature>
<dbReference type="EMBL" id="MU269261">
    <property type="protein sequence ID" value="KAH7903062.1"/>
    <property type="molecule type" value="Genomic_DNA"/>
</dbReference>
<dbReference type="Proteomes" id="UP000790377">
    <property type="component" value="Unassembled WGS sequence"/>
</dbReference>
<keyword evidence="1" id="KW-0378">Hydrolase</keyword>
<evidence type="ECO:0000313" key="1">
    <source>
        <dbReference type="EMBL" id="KAH7903062.1"/>
    </source>
</evidence>
<reference evidence="1" key="1">
    <citation type="journal article" date="2021" name="New Phytol.">
        <title>Evolutionary innovations through gain and loss of genes in the ectomycorrhizal Boletales.</title>
        <authorList>
            <person name="Wu G."/>
            <person name="Miyauchi S."/>
            <person name="Morin E."/>
            <person name="Kuo A."/>
            <person name="Drula E."/>
            <person name="Varga T."/>
            <person name="Kohler A."/>
            <person name="Feng B."/>
            <person name="Cao Y."/>
            <person name="Lipzen A."/>
            <person name="Daum C."/>
            <person name="Hundley H."/>
            <person name="Pangilinan J."/>
            <person name="Johnson J."/>
            <person name="Barry K."/>
            <person name="LaButti K."/>
            <person name="Ng V."/>
            <person name="Ahrendt S."/>
            <person name="Min B."/>
            <person name="Choi I.G."/>
            <person name="Park H."/>
            <person name="Plett J.M."/>
            <person name="Magnuson J."/>
            <person name="Spatafora J.W."/>
            <person name="Nagy L.G."/>
            <person name="Henrissat B."/>
            <person name="Grigoriev I.V."/>
            <person name="Yang Z.L."/>
            <person name="Xu J."/>
            <person name="Martin F.M."/>
        </authorList>
    </citation>
    <scope>NUCLEOTIDE SEQUENCE</scope>
    <source>
        <strain evidence="1">ATCC 28755</strain>
    </source>
</reference>
<organism evidence="1 2">
    <name type="scientific">Hygrophoropsis aurantiaca</name>
    <dbReference type="NCBI Taxonomy" id="72124"/>
    <lineage>
        <taxon>Eukaryota</taxon>
        <taxon>Fungi</taxon>
        <taxon>Dikarya</taxon>
        <taxon>Basidiomycota</taxon>
        <taxon>Agaricomycotina</taxon>
        <taxon>Agaricomycetes</taxon>
        <taxon>Agaricomycetidae</taxon>
        <taxon>Boletales</taxon>
        <taxon>Coniophorineae</taxon>
        <taxon>Hygrophoropsidaceae</taxon>
        <taxon>Hygrophoropsis</taxon>
    </lineage>
</organism>
<protein>
    <submittedName>
        <fullName evidence="1">Family 92 glycosyl hydrolase</fullName>
    </submittedName>
</protein>
<comment type="caution">
    <text evidence="1">The sequence shown here is derived from an EMBL/GenBank/DDBJ whole genome shotgun (WGS) entry which is preliminary data.</text>
</comment>
<gene>
    <name evidence="1" type="ORF">BJ138DRAFT_1021189</name>
</gene>